<dbReference type="InterPro" id="IPR000387">
    <property type="entry name" value="Tyr_Pase_dom"/>
</dbReference>
<feature type="domain" description="Tyrosine-protein phosphatase" evidence="1">
    <location>
        <begin position="1"/>
        <end position="93"/>
    </location>
</feature>
<dbReference type="InterPro" id="IPR003595">
    <property type="entry name" value="Tyr_Pase_cat"/>
</dbReference>
<keyword evidence="4" id="KW-1185">Reference proteome</keyword>
<sequence>MGCPDDPKMLLDFVKTVREHKVMPGNDIASVVHCSAGVGRTGTYIAVDHLLQHIRDHDDVDIYQLVLDMRDHRCNMVQTEDQYVYIHECLKAFITTDDETEDEEEEEHVYQNTKFCGDNIYENTAFQQD</sequence>
<dbReference type="EMBL" id="JAIWYP010000065">
    <property type="protein sequence ID" value="KAH3690400.1"/>
    <property type="molecule type" value="Genomic_DNA"/>
</dbReference>
<evidence type="ECO:0000313" key="3">
    <source>
        <dbReference type="EMBL" id="KAH3690400.1"/>
    </source>
</evidence>
<evidence type="ECO:0000313" key="4">
    <source>
        <dbReference type="Proteomes" id="UP000828390"/>
    </source>
</evidence>
<dbReference type="InterPro" id="IPR000242">
    <property type="entry name" value="PTP_cat"/>
</dbReference>
<dbReference type="PROSITE" id="PS50056">
    <property type="entry name" value="TYR_PHOSPHATASE_2"/>
    <property type="match status" value="1"/>
</dbReference>
<evidence type="ECO:0000259" key="1">
    <source>
        <dbReference type="PROSITE" id="PS50055"/>
    </source>
</evidence>
<evidence type="ECO:0000259" key="2">
    <source>
        <dbReference type="PROSITE" id="PS50056"/>
    </source>
</evidence>
<dbReference type="Proteomes" id="UP000828390">
    <property type="component" value="Unassembled WGS sequence"/>
</dbReference>
<dbReference type="Gene3D" id="3.90.190.10">
    <property type="entry name" value="Protein tyrosine phosphatase superfamily"/>
    <property type="match status" value="1"/>
</dbReference>
<reference evidence="3" key="2">
    <citation type="submission" date="2020-11" db="EMBL/GenBank/DDBJ databases">
        <authorList>
            <person name="McCartney M.A."/>
            <person name="Auch B."/>
            <person name="Kono T."/>
            <person name="Mallez S."/>
            <person name="Becker A."/>
            <person name="Gohl D.M."/>
            <person name="Silverstein K.A.T."/>
            <person name="Koren S."/>
            <person name="Bechman K.B."/>
            <person name="Herman A."/>
            <person name="Abrahante J.E."/>
            <person name="Garbe J."/>
        </authorList>
    </citation>
    <scope>NUCLEOTIDE SEQUENCE</scope>
    <source>
        <strain evidence="3">Duluth1</strain>
        <tissue evidence="3">Whole animal</tissue>
    </source>
</reference>
<dbReference type="Pfam" id="PF00102">
    <property type="entry name" value="Y_phosphatase"/>
    <property type="match status" value="1"/>
</dbReference>
<comment type="caution">
    <text evidence="3">The sequence shown here is derived from an EMBL/GenBank/DDBJ whole genome shotgun (WGS) entry which is preliminary data.</text>
</comment>
<dbReference type="SMART" id="SM00404">
    <property type="entry name" value="PTPc_motif"/>
    <property type="match status" value="1"/>
</dbReference>
<gene>
    <name evidence="3" type="ORF">DPMN_193458</name>
</gene>
<dbReference type="PROSITE" id="PS50055">
    <property type="entry name" value="TYR_PHOSPHATASE_PTP"/>
    <property type="match status" value="1"/>
</dbReference>
<reference evidence="3" key="1">
    <citation type="journal article" date="2019" name="bioRxiv">
        <title>The Genome of the Zebra Mussel, Dreissena polymorpha: A Resource for Invasive Species Research.</title>
        <authorList>
            <person name="McCartney M.A."/>
            <person name="Auch B."/>
            <person name="Kono T."/>
            <person name="Mallez S."/>
            <person name="Zhang Y."/>
            <person name="Obille A."/>
            <person name="Becker A."/>
            <person name="Abrahante J.E."/>
            <person name="Garbe J."/>
            <person name="Badalamenti J.P."/>
            <person name="Herman A."/>
            <person name="Mangelson H."/>
            <person name="Liachko I."/>
            <person name="Sullivan S."/>
            <person name="Sone E.D."/>
            <person name="Koren S."/>
            <person name="Silverstein K.A.T."/>
            <person name="Beckman K.B."/>
            <person name="Gohl D.M."/>
        </authorList>
    </citation>
    <scope>NUCLEOTIDE SEQUENCE</scope>
    <source>
        <strain evidence="3">Duluth1</strain>
        <tissue evidence="3">Whole animal</tissue>
    </source>
</reference>
<feature type="domain" description="Tyrosine specific protein phosphatases" evidence="2">
    <location>
        <begin position="8"/>
        <end position="84"/>
    </location>
</feature>
<name>A0A9D4BD83_DREPO</name>
<organism evidence="3 4">
    <name type="scientific">Dreissena polymorpha</name>
    <name type="common">Zebra mussel</name>
    <name type="synonym">Mytilus polymorpha</name>
    <dbReference type="NCBI Taxonomy" id="45954"/>
    <lineage>
        <taxon>Eukaryota</taxon>
        <taxon>Metazoa</taxon>
        <taxon>Spiralia</taxon>
        <taxon>Lophotrochozoa</taxon>
        <taxon>Mollusca</taxon>
        <taxon>Bivalvia</taxon>
        <taxon>Autobranchia</taxon>
        <taxon>Heteroconchia</taxon>
        <taxon>Euheterodonta</taxon>
        <taxon>Imparidentia</taxon>
        <taxon>Neoheterodontei</taxon>
        <taxon>Myida</taxon>
        <taxon>Dreissenoidea</taxon>
        <taxon>Dreissenidae</taxon>
        <taxon>Dreissena</taxon>
    </lineage>
</organism>
<proteinExistence type="predicted"/>
<dbReference type="SUPFAM" id="SSF52799">
    <property type="entry name" value="(Phosphotyrosine protein) phosphatases II"/>
    <property type="match status" value="1"/>
</dbReference>
<dbReference type="InterPro" id="IPR016130">
    <property type="entry name" value="Tyr_Pase_AS"/>
</dbReference>
<dbReference type="PRINTS" id="PR00700">
    <property type="entry name" value="PRTYPHPHTASE"/>
</dbReference>
<dbReference type="InterPro" id="IPR029021">
    <property type="entry name" value="Prot-tyrosine_phosphatase-like"/>
</dbReference>
<protein>
    <submittedName>
        <fullName evidence="3">Uncharacterized protein</fullName>
    </submittedName>
</protein>
<dbReference type="InterPro" id="IPR050348">
    <property type="entry name" value="Protein-Tyr_Phosphatase"/>
</dbReference>
<dbReference type="PROSITE" id="PS00383">
    <property type="entry name" value="TYR_PHOSPHATASE_1"/>
    <property type="match status" value="1"/>
</dbReference>
<dbReference type="AlphaFoldDB" id="A0A9D4BD83"/>
<dbReference type="PANTHER" id="PTHR19134:SF553">
    <property type="entry name" value="TYROSINE-PROTEIN PHOSPHATASE 10D-RELATED"/>
    <property type="match status" value="1"/>
</dbReference>
<accession>A0A9D4BD83</accession>
<dbReference type="PANTHER" id="PTHR19134">
    <property type="entry name" value="RECEPTOR-TYPE TYROSINE-PROTEIN PHOSPHATASE"/>
    <property type="match status" value="1"/>
</dbReference>
<dbReference type="GO" id="GO:0004725">
    <property type="term" value="F:protein tyrosine phosphatase activity"/>
    <property type="evidence" value="ECO:0007669"/>
    <property type="project" value="InterPro"/>
</dbReference>